<dbReference type="Proteomes" id="UP000005239">
    <property type="component" value="Unassembled WGS sequence"/>
</dbReference>
<keyword evidence="3" id="KW-1185">Reference proteome</keyword>
<accession>A0A8R1Z0L6</accession>
<proteinExistence type="predicted"/>
<feature type="region of interest" description="Disordered" evidence="1">
    <location>
        <begin position="91"/>
        <end position="122"/>
    </location>
</feature>
<gene>
    <name evidence="2" type="primary">WBGene00283471</name>
</gene>
<protein>
    <submittedName>
        <fullName evidence="2">Uncharacterized protein</fullName>
    </submittedName>
</protein>
<evidence type="ECO:0000256" key="1">
    <source>
        <dbReference type="SAM" id="MobiDB-lite"/>
    </source>
</evidence>
<reference evidence="2" key="2">
    <citation type="submission" date="2022-06" db="UniProtKB">
        <authorList>
            <consortium name="EnsemblMetazoa"/>
        </authorList>
    </citation>
    <scope>IDENTIFICATION</scope>
    <source>
        <strain evidence="2">PS312</strain>
    </source>
</reference>
<name>A0A2A6CGJ5_PRIPA</name>
<feature type="compositionally biased region" description="Basic and acidic residues" evidence="1">
    <location>
        <begin position="109"/>
        <end position="122"/>
    </location>
</feature>
<accession>A0A2A6CGJ5</accession>
<dbReference type="EnsemblMetazoa" id="PPA45102.1">
    <property type="protein sequence ID" value="PPA45102.1"/>
    <property type="gene ID" value="WBGene00283471"/>
</dbReference>
<dbReference type="AlphaFoldDB" id="A0A2A6CGJ5"/>
<sequence>MLHQPFCSPAAAAHQPFCSPAAAAALAAELLLDRTAAVFVFVVVRRTTGIPCVHDEVVQVGEQILHSHSMMSLSEDEEPIDVPLVCSHSRADEERMPVRKGQRPRPKRMREMSPMHDDRRGSGEYPGWSQFQEEPAEEKCLCLTPLCGRVADPVAVATPPPPLGVAPPAADPVGPVGRVGRVVLPAAARAREHTTIITPTHQGHDEAQHSAGGSVVGQQLRDGPLLHTMRYKSNVEPWIDNLSSALPAERAATDASSLAGVTPSAAEAAAAAAIALIKPTSSVFLVNDADRRLSAARAAAAAPAVRERGCCGVVLAAAAEVAGAAVIDRWDRPMSSSAGTPVFVSEDEVEAGRGEGGAGALNCGAGATGAGTIGARFSCS</sequence>
<evidence type="ECO:0000313" key="2">
    <source>
        <dbReference type="EnsemblMetazoa" id="PPA45102.1"/>
    </source>
</evidence>
<reference evidence="3" key="1">
    <citation type="journal article" date="2008" name="Nat. Genet.">
        <title>The Pristionchus pacificus genome provides a unique perspective on nematode lifestyle and parasitism.</title>
        <authorList>
            <person name="Dieterich C."/>
            <person name="Clifton S.W."/>
            <person name="Schuster L.N."/>
            <person name="Chinwalla A."/>
            <person name="Delehaunty K."/>
            <person name="Dinkelacker I."/>
            <person name="Fulton L."/>
            <person name="Fulton R."/>
            <person name="Godfrey J."/>
            <person name="Minx P."/>
            <person name="Mitreva M."/>
            <person name="Roeseler W."/>
            <person name="Tian H."/>
            <person name="Witte H."/>
            <person name="Yang S.P."/>
            <person name="Wilson R.K."/>
            <person name="Sommer R.J."/>
        </authorList>
    </citation>
    <scope>NUCLEOTIDE SEQUENCE [LARGE SCALE GENOMIC DNA]</scope>
    <source>
        <strain evidence="3">PS312</strain>
    </source>
</reference>
<feature type="compositionally biased region" description="Basic residues" evidence="1">
    <location>
        <begin position="98"/>
        <end position="108"/>
    </location>
</feature>
<evidence type="ECO:0000313" key="3">
    <source>
        <dbReference type="Proteomes" id="UP000005239"/>
    </source>
</evidence>
<organism evidence="2 3">
    <name type="scientific">Pristionchus pacificus</name>
    <name type="common">Parasitic nematode worm</name>
    <dbReference type="NCBI Taxonomy" id="54126"/>
    <lineage>
        <taxon>Eukaryota</taxon>
        <taxon>Metazoa</taxon>
        <taxon>Ecdysozoa</taxon>
        <taxon>Nematoda</taxon>
        <taxon>Chromadorea</taxon>
        <taxon>Rhabditida</taxon>
        <taxon>Rhabditina</taxon>
        <taxon>Diplogasteromorpha</taxon>
        <taxon>Diplogasteroidea</taxon>
        <taxon>Neodiplogasteridae</taxon>
        <taxon>Pristionchus</taxon>
    </lineage>
</organism>